<reference evidence="1" key="1">
    <citation type="submission" date="2019-10" db="EMBL/GenBank/DDBJ databases">
        <authorList>
            <person name="Nitsche A."/>
            <person name="Hankeln T."/>
            <person name="Acosta O."/>
            <person name="Velez I.D."/>
            <person name="Schiemann D.J."/>
        </authorList>
    </citation>
    <scope>NUCLEOTIDE SEQUENCE</scope>
    <source>
        <strain evidence="1">CV/Mati1754-5</strain>
    </source>
</reference>
<organism evidence="1 2">
    <name type="scientific">Coredo virus</name>
    <dbReference type="NCBI Taxonomy" id="2689366"/>
    <lineage>
        <taxon>Viruses</taxon>
        <taxon>Riboviria</taxon>
        <taxon>Orthornavirae</taxon>
        <taxon>Negarnaviricota</taxon>
        <taxon>Polyploviricotina</taxon>
        <taxon>Bunyaviricetes</taxon>
        <taxon>Elliovirales</taxon>
        <taxon>Phasmaviridae</taxon>
        <taxon>Orthophasmavirus</taxon>
        <taxon>Orthophasmavirus coredoense</taxon>
    </lineage>
</organism>
<protein>
    <submittedName>
        <fullName evidence="1">Nucleocapsid protein</fullName>
    </submittedName>
</protein>
<dbReference type="Proteomes" id="UP000888080">
    <property type="component" value="Genome"/>
</dbReference>
<dbReference type="GO" id="GO:0019013">
    <property type="term" value="C:viral nucleocapsid"/>
    <property type="evidence" value="ECO:0007669"/>
    <property type="project" value="UniProtKB-KW"/>
</dbReference>
<keyword evidence="2" id="KW-1185">Reference proteome</keyword>
<evidence type="ECO:0000313" key="2">
    <source>
        <dbReference type="Proteomes" id="UP000888080"/>
    </source>
</evidence>
<keyword evidence="1" id="KW-0946">Virion</keyword>
<sequence>MENAKAFKVMGDLELETYVHPDDLKRITEDIETQPKTAAELCGSTVAIDMIAQFVDPEILAKEIAGTRLDVPSLICEAAKVCPDILDELKWKNRYHCLDLMRRILYMIGPETRSVKPGRDNDKNWRIRVPAKVTPEYMNSINNFDFATIGYADISPDLRDVENAKLAVELTESLSKFKDITGTGHATANMFVISTYKNSTAPVAQPKLKGGVLLLTIKQATIIGLYILSKFTKLANEKDYTILTPLAGAIFPRASLAKMMEDEVISSHFGDTWELMDCINKSAQNGGQFLVGSRADVAAVCALVGTQSITKEEERRKICHRTVKQFLNHERPADKELFKAIARYATGGIPDEWTFDVLVNDLKDVKMTMDMERKAAARAQIRLNSQA</sequence>
<dbReference type="GeneID" id="80557507"/>
<dbReference type="EMBL" id="MN661022">
    <property type="protein sequence ID" value="QHA33846.1"/>
    <property type="molecule type" value="Viral_cRNA"/>
</dbReference>
<name>A0A6B9KLN2_9VIRU</name>
<accession>A0A6B9KLN2</accession>
<proteinExistence type="predicted"/>
<evidence type="ECO:0000313" key="1">
    <source>
        <dbReference type="EMBL" id="QHA33846.1"/>
    </source>
</evidence>
<dbReference type="RefSeq" id="YP_010840334.1">
    <property type="nucleotide sequence ID" value="NC_078624.1"/>
</dbReference>
<keyword evidence="1" id="KW-0543">Viral nucleoprotein</keyword>
<dbReference type="KEGG" id="vg:80557507"/>